<keyword evidence="4" id="KW-1133">Transmembrane helix</keyword>
<protein>
    <submittedName>
        <fullName evidence="5">Dehydrogenase/reductase SDR family protein 7-like</fullName>
    </submittedName>
</protein>
<evidence type="ECO:0000313" key="5">
    <source>
        <dbReference type="EMBL" id="GBM22799.1"/>
    </source>
</evidence>
<evidence type="ECO:0000256" key="1">
    <source>
        <dbReference type="ARBA" id="ARBA00006484"/>
    </source>
</evidence>
<gene>
    <name evidence="5" type="primary">DHRS7B</name>
    <name evidence="5" type="ORF">AVEN_226471_2</name>
</gene>
<dbReference type="GO" id="GO:0016491">
    <property type="term" value="F:oxidoreductase activity"/>
    <property type="evidence" value="ECO:0007669"/>
    <property type="project" value="UniProtKB-KW"/>
</dbReference>
<evidence type="ECO:0000313" key="6">
    <source>
        <dbReference type="Proteomes" id="UP000499080"/>
    </source>
</evidence>
<dbReference type="InterPro" id="IPR002347">
    <property type="entry name" value="SDR_fam"/>
</dbReference>
<dbReference type="PANTHER" id="PTHR44196">
    <property type="entry name" value="DEHYDROGENASE/REDUCTASE SDR FAMILY MEMBER 7B"/>
    <property type="match status" value="1"/>
</dbReference>
<proteinExistence type="inferred from homology"/>
<dbReference type="PRINTS" id="PR00081">
    <property type="entry name" value="GDHRDH"/>
</dbReference>
<dbReference type="CDD" id="cd05332">
    <property type="entry name" value="11beta-HSD1_like_SDR_c"/>
    <property type="match status" value="1"/>
</dbReference>
<dbReference type="PANTHER" id="PTHR44196:SF1">
    <property type="entry name" value="DEHYDROGENASE_REDUCTASE SDR FAMILY MEMBER 7B"/>
    <property type="match status" value="1"/>
</dbReference>
<dbReference type="NCBIfam" id="NF004825">
    <property type="entry name" value="PRK06181.1"/>
    <property type="match status" value="1"/>
</dbReference>
<dbReference type="InterPro" id="IPR036291">
    <property type="entry name" value="NAD(P)-bd_dom_sf"/>
</dbReference>
<dbReference type="PRINTS" id="PR00080">
    <property type="entry name" value="SDRFAMILY"/>
</dbReference>
<keyword evidence="4" id="KW-0812">Transmembrane</keyword>
<dbReference type="Proteomes" id="UP000499080">
    <property type="component" value="Unassembled WGS sequence"/>
</dbReference>
<sequence>MAEWKSGRISIRSTPQSVDESIYNSEACLQTLKKVYRNFCKAIYSAMIHWSRLLVGGIALPLVLPWLVYNLYRSHFKNKIFRNRSLEDKVVLITGASSGLGEALAHAFYKAGTKVILAARRKDALEKVKNDLITKYPSKHTPVVLTLDLHDLKRIPQKAREAVDLYGHIDILVNNGGISYRGEISETDLEVDLRVMVTNYFGPVALTKAILPSMMERNSGCIIAISSVQGKIAIPFRSAYSASKHATQAFFDTLKSELSHTNIHVCVVSPGYVHTNLSLNAVTARGELYGVMDESTAAGMDPHDAAENIIIATAAKRSELLLAGILPKIAIFIRVFSSWLYFYLMGSRARRIRAANMIKED</sequence>
<comment type="caution">
    <text evidence="5">The sequence shown here is derived from an EMBL/GenBank/DDBJ whole genome shotgun (WGS) entry which is preliminary data.</text>
</comment>
<keyword evidence="4" id="KW-0472">Membrane</keyword>
<dbReference type="SUPFAM" id="SSF51735">
    <property type="entry name" value="NAD(P)-binding Rossmann-fold domains"/>
    <property type="match status" value="1"/>
</dbReference>
<dbReference type="EMBL" id="BGPR01000487">
    <property type="protein sequence ID" value="GBM22799.1"/>
    <property type="molecule type" value="Genomic_DNA"/>
</dbReference>
<dbReference type="AlphaFoldDB" id="A0A4Y2E3C5"/>
<organism evidence="5 6">
    <name type="scientific">Araneus ventricosus</name>
    <name type="common">Orbweaver spider</name>
    <name type="synonym">Epeira ventricosa</name>
    <dbReference type="NCBI Taxonomy" id="182803"/>
    <lineage>
        <taxon>Eukaryota</taxon>
        <taxon>Metazoa</taxon>
        <taxon>Ecdysozoa</taxon>
        <taxon>Arthropoda</taxon>
        <taxon>Chelicerata</taxon>
        <taxon>Arachnida</taxon>
        <taxon>Araneae</taxon>
        <taxon>Araneomorphae</taxon>
        <taxon>Entelegynae</taxon>
        <taxon>Araneoidea</taxon>
        <taxon>Araneidae</taxon>
        <taxon>Araneus</taxon>
    </lineage>
</organism>
<accession>A0A4Y2E3C5</accession>
<dbReference type="Pfam" id="PF00106">
    <property type="entry name" value="adh_short"/>
    <property type="match status" value="1"/>
</dbReference>
<keyword evidence="6" id="KW-1185">Reference proteome</keyword>
<feature type="transmembrane region" description="Helical" evidence="4">
    <location>
        <begin position="320"/>
        <end position="344"/>
    </location>
</feature>
<dbReference type="Gene3D" id="3.40.50.720">
    <property type="entry name" value="NAD(P)-binding Rossmann-like Domain"/>
    <property type="match status" value="1"/>
</dbReference>
<dbReference type="OrthoDB" id="5307821at2759"/>
<dbReference type="GO" id="GO:0016020">
    <property type="term" value="C:membrane"/>
    <property type="evidence" value="ECO:0007669"/>
    <property type="project" value="TreeGrafter"/>
</dbReference>
<evidence type="ECO:0000256" key="4">
    <source>
        <dbReference type="SAM" id="Phobius"/>
    </source>
</evidence>
<evidence type="ECO:0000256" key="3">
    <source>
        <dbReference type="RuleBase" id="RU000363"/>
    </source>
</evidence>
<reference evidence="5 6" key="1">
    <citation type="journal article" date="2019" name="Sci. Rep.">
        <title>Orb-weaving spider Araneus ventricosus genome elucidates the spidroin gene catalogue.</title>
        <authorList>
            <person name="Kono N."/>
            <person name="Nakamura H."/>
            <person name="Ohtoshi R."/>
            <person name="Moran D.A.P."/>
            <person name="Shinohara A."/>
            <person name="Yoshida Y."/>
            <person name="Fujiwara M."/>
            <person name="Mori M."/>
            <person name="Tomita M."/>
            <person name="Arakawa K."/>
        </authorList>
    </citation>
    <scope>NUCLEOTIDE SEQUENCE [LARGE SCALE GENOMIC DNA]</scope>
</reference>
<name>A0A4Y2E3C5_ARAVE</name>
<keyword evidence="2" id="KW-0560">Oxidoreductase</keyword>
<feature type="transmembrane region" description="Helical" evidence="4">
    <location>
        <begin position="53"/>
        <end position="72"/>
    </location>
</feature>
<evidence type="ECO:0000256" key="2">
    <source>
        <dbReference type="ARBA" id="ARBA00023002"/>
    </source>
</evidence>
<comment type="similarity">
    <text evidence="1 3">Belongs to the short-chain dehydrogenases/reductases (SDR) family.</text>
</comment>